<gene>
    <name evidence="2" type="primary">Necator_chrIV.g16838</name>
    <name evidence="2" type="ORF">RB195_003540</name>
</gene>
<evidence type="ECO:0000313" key="2">
    <source>
        <dbReference type="EMBL" id="KAK6752181.1"/>
    </source>
</evidence>
<evidence type="ECO:0000256" key="1">
    <source>
        <dbReference type="SAM" id="MobiDB-lite"/>
    </source>
</evidence>
<evidence type="ECO:0000313" key="3">
    <source>
        <dbReference type="Proteomes" id="UP001303046"/>
    </source>
</evidence>
<accession>A0ABR1DP06</accession>
<protein>
    <submittedName>
        <fullName evidence="2">Uncharacterized protein</fullName>
    </submittedName>
</protein>
<organism evidence="2 3">
    <name type="scientific">Necator americanus</name>
    <name type="common">Human hookworm</name>
    <dbReference type="NCBI Taxonomy" id="51031"/>
    <lineage>
        <taxon>Eukaryota</taxon>
        <taxon>Metazoa</taxon>
        <taxon>Ecdysozoa</taxon>
        <taxon>Nematoda</taxon>
        <taxon>Chromadorea</taxon>
        <taxon>Rhabditida</taxon>
        <taxon>Rhabditina</taxon>
        <taxon>Rhabditomorpha</taxon>
        <taxon>Strongyloidea</taxon>
        <taxon>Ancylostomatidae</taxon>
        <taxon>Bunostominae</taxon>
        <taxon>Necator</taxon>
    </lineage>
</organism>
<sequence>MGPPEHIDRKGSEELRRADHTHDYVPIAGRGLLGTDVAQSAKGLGKLNLVLGAGEAQSKPFTYITCALVVYRFAPADTTKSSICPDRAQWSHSGFLPREGLEEHHIFL</sequence>
<comment type="caution">
    <text evidence="2">The sequence shown here is derived from an EMBL/GenBank/DDBJ whole genome shotgun (WGS) entry which is preliminary data.</text>
</comment>
<reference evidence="2 3" key="1">
    <citation type="submission" date="2023-08" db="EMBL/GenBank/DDBJ databases">
        <title>A Necator americanus chromosomal reference genome.</title>
        <authorList>
            <person name="Ilik V."/>
            <person name="Petrzelkova K.J."/>
            <person name="Pardy F."/>
            <person name="Fuh T."/>
            <person name="Niatou-Singa F.S."/>
            <person name="Gouil Q."/>
            <person name="Baker L."/>
            <person name="Ritchie M.E."/>
            <person name="Jex A.R."/>
            <person name="Gazzola D."/>
            <person name="Li H."/>
            <person name="Toshio Fujiwara R."/>
            <person name="Zhan B."/>
            <person name="Aroian R.V."/>
            <person name="Pafco B."/>
            <person name="Schwarz E.M."/>
        </authorList>
    </citation>
    <scope>NUCLEOTIDE SEQUENCE [LARGE SCALE GENOMIC DNA]</scope>
    <source>
        <strain evidence="2 3">Aroian</strain>
        <tissue evidence="2">Whole animal</tissue>
    </source>
</reference>
<dbReference type="EMBL" id="JAVFWL010000004">
    <property type="protein sequence ID" value="KAK6752181.1"/>
    <property type="molecule type" value="Genomic_DNA"/>
</dbReference>
<name>A0ABR1DP06_NECAM</name>
<feature type="region of interest" description="Disordered" evidence="1">
    <location>
        <begin position="1"/>
        <end position="20"/>
    </location>
</feature>
<dbReference type="Proteomes" id="UP001303046">
    <property type="component" value="Unassembled WGS sequence"/>
</dbReference>
<keyword evidence="3" id="KW-1185">Reference proteome</keyword>
<proteinExistence type="predicted"/>